<protein>
    <recommendedName>
        <fullName evidence="1">HNH nuclease domain-containing protein</fullName>
    </recommendedName>
</protein>
<gene>
    <name evidence="2" type="ORF">AYC66_11795</name>
    <name evidence="3" type="ORF">BAY09_12745</name>
</gene>
<dbReference type="RefSeq" id="WP_078719913.1">
    <property type="nucleotide sequence ID" value="NZ_CP014339.1"/>
</dbReference>
<evidence type="ECO:0000313" key="2">
    <source>
        <dbReference type="EMBL" id="AQX51318.1"/>
    </source>
</evidence>
<sequence length="337" mass="38679">MHQYFNEICEFRQTHPVKKGEQIHTNSPVLESVKQSLSRLKSELETKFSQYNNINFTVKESQGSGNFPNILHLCILPPNQKVSDGIYVGIGFDKFGRGAVVGCMESKSNSRGLNTKQRKFKNEDLRIDVDGGNANTKYNNVFENPKQFYYPLQESSLLVKHIAKSLDLCLYNLNLIDNPPLLQANDYLITNTEEGLFKDFNLDAVQDTRQKIALQINVRRGQKKFRDSLLKSYDNKCAISGCTIVELLEAAHIYPYKGDDTNHLQNGILLRTDLHTLFDLGLMSIHPTEYTVELSDQLLEHDFYKDLLGIKIGLPIRKEDYPSIEVLEYHFNHIFNK</sequence>
<reference evidence="3" key="2">
    <citation type="submission" date="2016-06" db="EMBL/GenBank/DDBJ databases">
        <authorList>
            <person name="Nicholson A.C."/>
        </authorList>
    </citation>
    <scope>NUCLEOTIDE SEQUENCE [LARGE SCALE GENOMIC DNA]</scope>
    <source>
        <strain evidence="3">E6809</strain>
    </source>
</reference>
<evidence type="ECO:0000259" key="1">
    <source>
        <dbReference type="Pfam" id="PF13391"/>
    </source>
</evidence>
<dbReference type="EMBL" id="CP014339">
    <property type="protein sequence ID" value="AQX51318.1"/>
    <property type="molecule type" value="Genomic_DNA"/>
</dbReference>
<dbReference type="AlphaFoldDB" id="A0A494J844"/>
<name>A0A494J844_9FLAO</name>
<evidence type="ECO:0000313" key="4">
    <source>
        <dbReference type="Proteomes" id="UP000189738"/>
    </source>
</evidence>
<reference evidence="2 4" key="1">
    <citation type="submission" date="2016-02" db="EMBL/GenBank/DDBJ databases">
        <authorList>
            <person name="Nicholson A.C."/>
            <person name="Humrighouse B.W."/>
            <person name="Loparev V."/>
            <person name="Emery B."/>
            <person name="Graziano J."/>
            <person name="McQuiston J.R."/>
        </authorList>
    </citation>
    <scope>NUCLEOTIDE SEQUENCE [LARGE SCALE GENOMIC DNA]</scope>
    <source>
        <strain evidence="2 4">E6809</strain>
    </source>
</reference>
<evidence type="ECO:0000313" key="3">
    <source>
        <dbReference type="EMBL" id="OPB52039.1"/>
    </source>
</evidence>
<proteinExistence type="predicted"/>
<dbReference type="InterPro" id="IPR003615">
    <property type="entry name" value="HNH_nuc"/>
</dbReference>
<feature type="domain" description="HNH nuclease" evidence="1">
    <location>
        <begin position="237"/>
        <end position="286"/>
    </location>
</feature>
<accession>A0A494J844</accession>
<organism evidence="3">
    <name type="scientific">Elizabethkingia anophelis</name>
    <dbReference type="NCBI Taxonomy" id="1117645"/>
    <lineage>
        <taxon>Bacteria</taxon>
        <taxon>Pseudomonadati</taxon>
        <taxon>Bacteroidota</taxon>
        <taxon>Flavobacteriia</taxon>
        <taxon>Flavobacteriales</taxon>
        <taxon>Weeksellaceae</taxon>
        <taxon>Elizabethkingia</taxon>
    </lineage>
</organism>
<dbReference type="EMBL" id="MAHS01000003">
    <property type="protein sequence ID" value="OPB52039.1"/>
    <property type="molecule type" value="Genomic_DNA"/>
</dbReference>
<dbReference type="Gene3D" id="3.30.920.90">
    <property type="match status" value="1"/>
</dbReference>
<dbReference type="Proteomes" id="UP000189738">
    <property type="component" value="Chromosome"/>
</dbReference>
<dbReference type="Pfam" id="PF13391">
    <property type="entry name" value="HNH_2"/>
    <property type="match status" value="1"/>
</dbReference>